<evidence type="ECO:0000313" key="3">
    <source>
        <dbReference type="Proteomes" id="UP001176941"/>
    </source>
</evidence>
<feature type="compositionally biased region" description="Low complexity" evidence="1">
    <location>
        <begin position="22"/>
        <end position="40"/>
    </location>
</feature>
<sequence>MSAGAWWVPEFGHPLTSPVGLRAVGPRGSRPSRRAGPGDRTAGGGCRKAWAGRPGAFVRTRHQMGR</sequence>
<evidence type="ECO:0000256" key="1">
    <source>
        <dbReference type="SAM" id="MobiDB-lite"/>
    </source>
</evidence>
<proteinExistence type="predicted"/>
<dbReference type="EMBL" id="OX459948">
    <property type="protein sequence ID" value="CAI9155292.1"/>
    <property type="molecule type" value="Genomic_DNA"/>
</dbReference>
<evidence type="ECO:0000313" key="2">
    <source>
        <dbReference type="EMBL" id="CAI9155292.1"/>
    </source>
</evidence>
<organism evidence="2 3">
    <name type="scientific">Rangifer tarandus platyrhynchus</name>
    <name type="common">Svalbard reindeer</name>
    <dbReference type="NCBI Taxonomy" id="3082113"/>
    <lineage>
        <taxon>Eukaryota</taxon>
        <taxon>Metazoa</taxon>
        <taxon>Chordata</taxon>
        <taxon>Craniata</taxon>
        <taxon>Vertebrata</taxon>
        <taxon>Euteleostomi</taxon>
        <taxon>Mammalia</taxon>
        <taxon>Eutheria</taxon>
        <taxon>Laurasiatheria</taxon>
        <taxon>Artiodactyla</taxon>
        <taxon>Ruminantia</taxon>
        <taxon>Pecora</taxon>
        <taxon>Cervidae</taxon>
        <taxon>Odocoileinae</taxon>
        <taxon>Rangifer</taxon>
    </lineage>
</organism>
<name>A0ABN8Y3Z1_RANTA</name>
<gene>
    <name evidence="2" type="ORF">MRATA1EN1_LOCUS4254</name>
</gene>
<protein>
    <submittedName>
        <fullName evidence="2">Uncharacterized protein</fullName>
    </submittedName>
</protein>
<accession>A0ABN8Y3Z1</accession>
<dbReference type="Proteomes" id="UP001176941">
    <property type="component" value="Chromosome 12"/>
</dbReference>
<keyword evidence="3" id="KW-1185">Reference proteome</keyword>
<feature type="region of interest" description="Disordered" evidence="1">
    <location>
        <begin position="22"/>
        <end position="53"/>
    </location>
</feature>
<reference evidence="2" key="1">
    <citation type="submission" date="2023-04" db="EMBL/GenBank/DDBJ databases">
        <authorList>
            <consortium name="ELIXIR-Norway"/>
        </authorList>
    </citation>
    <scope>NUCLEOTIDE SEQUENCE [LARGE SCALE GENOMIC DNA]</scope>
</reference>